<gene>
    <name evidence="1" type="ORF">MBLL_00826</name>
</gene>
<geneLocation type="plasmid" evidence="1">
    <name>1</name>
</geneLocation>
<name>A0A679JDN2_9HYPH</name>
<accession>A0A679JDN2</accession>
<protein>
    <submittedName>
        <fullName evidence="1">Uncharacterized protein</fullName>
    </submittedName>
</protein>
<organism evidence="1">
    <name type="scientific">Methylobacterium bullatum</name>
    <dbReference type="NCBI Taxonomy" id="570505"/>
    <lineage>
        <taxon>Bacteria</taxon>
        <taxon>Pseudomonadati</taxon>
        <taxon>Pseudomonadota</taxon>
        <taxon>Alphaproteobacteria</taxon>
        <taxon>Hyphomicrobiales</taxon>
        <taxon>Methylobacteriaceae</taxon>
        <taxon>Methylobacterium</taxon>
    </lineage>
</organism>
<reference evidence="1" key="1">
    <citation type="submission" date="2019-12" db="EMBL/GenBank/DDBJ databases">
        <authorList>
            <person name="Cremers G."/>
        </authorList>
    </citation>
    <scope>NUCLEOTIDE SEQUENCE</scope>
    <source>
        <strain evidence="1">Mbul2</strain>
        <plasmid evidence="1">1</plasmid>
    </source>
</reference>
<dbReference type="EMBL" id="LR743510">
    <property type="protein sequence ID" value="CAA2137786.1"/>
    <property type="molecule type" value="Genomic_DNA"/>
</dbReference>
<sequence length="81" mass="9102">MTSKAYHLMAGGFAGMTAPFGVHPKDRERSAAYRDEAVRQGVTWAEAEQDIRTYLTKEGCTTEMIQSEVNRGRPLLQPWLS</sequence>
<evidence type="ECO:0000313" key="1">
    <source>
        <dbReference type="EMBL" id="CAA2137786.1"/>
    </source>
</evidence>
<keyword evidence="1" id="KW-0614">Plasmid</keyword>
<dbReference type="AlphaFoldDB" id="A0A679JDN2"/>
<proteinExistence type="predicted"/>